<dbReference type="Proteomes" id="UP000518752">
    <property type="component" value="Unassembled WGS sequence"/>
</dbReference>
<dbReference type="PANTHER" id="PTHR10909:SF250">
    <property type="entry name" value="PEROXISOMAL ACYL-COENZYME A OXIDASE 1"/>
    <property type="match status" value="1"/>
</dbReference>
<dbReference type="InterPro" id="IPR009100">
    <property type="entry name" value="AcylCoA_DH/oxidase_NM_dom_sf"/>
</dbReference>
<comment type="caution">
    <text evidence="1">The sequence shown here is derived from an EMBL/GenBank/DDBJ whole genome shotgun (WGS) entry which is preliminary data.</text>
</comment>
<gene>
    <name evidence="1" type="ORF">D9757_012150</name>
</gene>
<dbReference type="GO" id="GO:0071949">
    <property type="term" value="F:FAD binding"/>
    <property type="evidence" value="ECO:0007669"/>
    <property type="project" value="InterPro"/>
</dbReference>
<dbReference type="GO" id="GO:0003997">
    <property type="term" value="F:acyl-CoA oxidase activity"/>
    <property type="evidence" value="ECO:0007669"/>
    <property type="project" value="InterPro"/>
</dbReference>
<reference evidence="1 2" key="1">
    <citation type="journal article" date="2020" name="ISME J.">
        <title>Uncovering the hidden diversity of litter-decomposition mechanisms in mushroom-forming fungi.</title>
        <authorList>
            <person name="Floudas D."/>
            <person name="Bentzer J."/>
            <person name="Ahren D."/>
            <person name="Johansson T."/>
            <person name="Persson P."/>
            <person name="Tunlid A."/>
        </authorList>
    </citation>
    <scope>NUCLEOTIDE SEQUENCE [LARGE SCALE GENOMIC DNA]</scope>
    <source>
        <strain evidence="1 2">CBS 406.79</strain>
    </source>
</reference>
<dbReference type="GO" id="GO:0033540">
    <property type="term" value="P:fatty acid beta-oxidation using acyl-CoA oxidase"/>
    <property type="evidence" value="ECO:0007669"/>
    <property type="project" value="TreeGrafter"/>
</dbReference>
<dbReference type="SUPFAM" id="SSF56645">
    <property type="entry name" value="Acyl-CoA dehydrogenase NM domain-like"/>
    <property type="match status" value="1"/>
</dbReference>
<sequence>MLLLRDTNAFIPSPRTTSPELLERSAALAATRGIFGCYLQTELGHGSNVASLETTATYIPETKEFDIHSPTLSSSKWCIGASGKTATHGVVQAKLILPGGEDMGPHLFFVQLRSLAERMSFRDPQALTRNHSWRYRPKAFDGTLANDNGFARFNHVRIPKEHMLSKFAQVTDDGK</sequence>
<dbReference type="FunFam" id="2.40.110.10:FF:000075">
    <property type="entry name" value="Acyl-coenzyme A oxidase"/>
    <property type="match status" value="1"/>
</dbReference>
<dbReference type="OrthoDB" id="538336at2759"/>
<keyword evidence="2" id="KW-1185">Reference proteome</keyword>
<evidence type="ECO:0000313" key="2">
    <source>
        <dbReference type="Proteomes" id="UP000518752"/>
    </source>
</evidence>
<proteinExistence type="predicted"/>
<dbReference type="PANTHER" id="PTHR10909">
    <property type="entry name" value="ELECTRON TRANSPORT OXIDOREDUCTASE"/>
    <property type="match status" value="1"/>
</dbReference>
<dbReference type="EMBL" id="JAACJN010000221">
    <property type="protein sequence ID" value="KAF5359977.1"/>
    <property type="molecule type" value="Genomic_DNA"/>
</dbReference>
<dbReference type="AlphaFoldDB" id="A0A8H5LJY8"/>
<dbReference type="InterPro" id="IPR046373">
    <property type="entry name" value="Acyl-CoA_Oxase/DH_mid-dom_sf"/>
</dbReference>
<name>A0A8H5LJY8_9AGAR</name>
<organism evidence="1 2">
    <name type="scientific">Collybiopsis confluens</name>
    <dbReference type="NCBI Taxonomy" id="2823264"/>
    <lineage>
        <taxon>Eukaryota</taxon>
        <taxon>Fungi</taxon>
        <taxon>Dikarya</taxon>
        <taxon>Basidiomycota</taxon>
        <taxon>Agaricomycotina</taxon>
        <taxon>Agaricomycetes</taxon>
        <taxon>Agaricomycetidae</taxon>
        <taxon>Agaricales</taxon>
        <taxon>Marasmiineae</taxon>
        <taxon>Omphalotaceae</taxon>
        <taxon>Collybiopsis</taxon>
    </lineage>
</organism>
<dbReference type="Gene3D" id="2.40.110.10">
    <property type="entry name" value="Butyryl-CoA Dehydrogenase, subunit A, domain 2"/>
    <property type="match status" value="1"/>
</dbReference>
<dbReference type="GO" id="GO:0055088">
    <property type="term" value="P:lipid homeostasis"/>
    <property type="evidence" value="ECO:0007669"/>
    <property type="project" value="TreeGrafter"/>
</dbReference>
<evidence type="ECO:0000313" key="1">
    <source>
        <dbReference type="EMBL" id="KAF5359977.1"/>
    </source>
</evidence>
<accession>A0A8H5LJY8</accession>
<dbReference type="GO" id="GO:0005504">
    <property type="term" value="F:fatty acid binding"/>
    <property type="evidence" value="ECO:0007669"/>
    <property type="project" value="TreeGrafter"/>
</dbReference>
<protein>
    <submittedName>
        <fullName evidence="1">Uncharacterized protein</fullName>
    </submittedName>
</protein>
<dbReference type="InterPro" id="IPR012258">
    <property type="entry name" value="Acyl-CoA_oxidase"/>
</dbReference>
<dbReference type="GO" id="GO:0005777">
    <property type="term" value="C:peroxisome"/>
    <property type="evidence" value="ECO:0007669"/>
    <property type="project" value="InterPro"/>
</dbReference>